<organism evidence="3 4">
    <name type="scientific">Pseudomonas nitroreducens</name>
    <dbReference type="NCBI Taxonomy" id="46680"/>
    <lineage>
        <taxon>Bacteria</taxon>
        <taxon>Pseudomonadati</taxon>
        <taxon>Pseudomonadota</taxon>
        <taxon>Gammaproteobacteria</taxon>
        <taxon>Pseudomonadales</taxon>
        <taxon>Pseudomonadaceae</taxon>
        <taxon>Pseudomonas</taxon>
    </lineage>
</organism>
<dbReference type="KEGG" id="pnt:G5B91_34270"/>
<evidence type="ECO:0000256" key="2">
    <source>
        <dbReference type="SAM" id="SignalP"/>
    </source>
</evidence>
<feature type="signal peptide" evidence="2">
    <location>
        <begin position="1"/>
        <end position="21"/>
    </location>
</feature>
<gene>
    <name evidence="3" type="ORF">G5B91_34270</name>
</gene>
<sequence length="68" mass="7175">MKTLKALFAVAALVTSSLAMAEGGGDRTFARMEQVRTEFSGAAEVAQKQEGSSPVAEVKESGMIHEKC</sequence>
<name>A0A6G6J8L3_PSENT</name>
<evidence type="ECO:0000256" key="1">
    <source>
        <dbReference type="SAM" id="MobiDB-lite"/>
    </source>
</evidence>
<dbReference type="EMBL" id="CP049142">
    <property type="protein sequence ID" value="QIE91410.1"/>
    <property type="molecule type" value="Genomic_DNA"/>
</dbReference>
<dbReference type="NCBIfam" id="NF041599">
    <property type="entry name" value="reg_PtrA_PA2808"/>
    <property type="match status" value="1"/>
</dbReference>
<accession>A0A6G6J8L3</accession>
<dbReference type="AlphaFoldDB" id="A0A6G6J8L3"/>
<reference evidence="3 4" key="1">
    <citation type="submission" date="2020-02" db="EMBL/GenBank/DDBJ databases">
        <title>Integrative conjugative elements (ICEs) and plasmids drive adaptation of Pseudomonas nitroreducens strain HBP1 to wastewater environment.</title>
        <authorList>
            <person name="Sentchilo V."/>
            <person name="Carraro N."/>
            <person name="Bertelli C."/>
            <person name="van der Meer J.R."/>
        </authorList>
    </citation>
    <scope>NUCLEOTIDE SEQUENCE [LARGE SCALE GENOMIC DNA]</scope>
    <source>
        <strain evidence="3 4">HBP1</strain>
        <plasmid evidence="4">ppnihbp1_1</plasmid>
    </source>
</reference>
<keyword evidence="2" id="KW-0732">Signal</keyword>
<protein>
    <submittedName>
        <fullName evidence="3">Uncharacterized protein</fullName>
    </submittedName>
</protein>
<feature type="region of interest" description="Disordered" evidence="1">
    <location>
        <begin position="43"/>
        <end position="68"/>
    </location>
</feature>
<keyword evidence="3" id="KW-0614">Plasmid</keyword>
<dbReference type="Proteomes" id="UP000501063">
    <property type="component" value="Plasmid pPniHBP1_1"/>
</dbReference>
<feature type="chain" id="PRO_5026216077" evidence="2">
    <location>
        <begin position="22"/>
        <end position="68"/>
    </location>
</feature>
<geneLocation type="plasmid" evidence="4">
    <name>ppnihbp1_1</name>
</geneLocation>
<evidence type="ECO:0000313" key="3">
    <source>
        <dbReference type="EMBL" id="QIE91410.1"/>
    </source>
</evidence>
<proteinExistence type="predicted"/>
<dbReference type="RefSeq" id="WP_081754128.1">
    <property type="nucleotide sequence ID" value="NZ_CP049142.1"/>
</dbReference>
<evidence type="ECO:0000313" key="4">
    <source>
        <dbReference type="Proteomes" id="UP000501063"/>
    </source>
</evidence>
<feature type="compositionally biased region" description="Basic and acidic residues" evidence="1">
    <location>
        <begin position="57"/>
        <end position="68"/>
    </location>
</feature>